<evidence type="ECO:0000256" key="5">
    <source>
        <dbReference type="ARBA" id="ARBA00022729"/>
    </source>
</evidence>
<accession>A0A9D4R374</accession>
<reference evidence="8" key="2">
    <citation type="submission" date="2020-11" db="EMBL/GenBank/DDBJ databases">
        <authorList>
            <person name="McCartney M.A."/>
            <person name="Auch B."/>
            <person name="Kono T."/>
            <person name="Mallez S."/>
            <person name="Becker A."/>
            <person name="Gohl D.M."/>
            <person name="Silverstein K.A.T."/>
            <person name="Koren S."/>
            <person name="Bechman K.B."/>
            <person name="Herman A."/>
            <person name="Abrahante J.E."/>
            <person name="Garbe J."/>
        </authorList>
    </citation>
    <scope>NUCLEOTIDE SEQUENCE</scope>
    <source>
        <strain evidence="8">Duluth1</strain>
        <tissue evidence="8">Whole animal</tissue>
    </source>
</reference>
<evidence type="ECO:0000313" key="8">
    <source>
        <dbReference type="EMBL" id="KAH3852332.1"/>
    </source>
</evidence>
<dbReference type="AlphaFoldDB" id="A0A9D4R374"/>
<keyword evidence="3" id="KW-0964">Secreted</keyword>
<evidence type="ECO:0000256" key="3">
    <source>
        <dbReference type="ARBA" id="ARBA00022525"/>
    </source>
</evidence>
<dbReference type="SUPFAM" id="SSF52833">
    <property type="entry name" value="Thioredoxin-like"/>
    <property type="match status" value="1"/>
</dbReference>
<reference evidence="8" key="1">
    <citation type="journal article" date="2019" name="bioRxiv">
        <title>The Genome of the Zebra Mussel, Dreissena polymorpha: A Resource for Invasive Species Research.</title>
        <authorList>
            <person name="McCartney M.A."/>
            <person name="Auch B."/>
            <person name="Kono T."/>
            <person name="Mallez S."/>
            <person name="Zhang Y."/>
            <person name="Obille A."/>
            <person name="Becker A."/>
            <person name="Abrahante J.E."/>
            <person name="Garbe J."/>
            <person name="Badalamenti J.P."/>
            <person name="Herman A."/>
            <person name="Mangelson H."/>
            <person name="Liachko I."/>
            <person name="Sullivan S."/>
            <person name="Sone E.D."/>
            <person name="Koren S."/>
            <person name="Silverstein K.A.T."/>
            <person name="Beckman K.B."/>
            <person name="Gohl D.M."/>
        </authorList>
    </citation>
    <scope>NUCLEOTIDE SEQUENCE</scope>
    <source>
        <strain evidence="8">Duluth1</strain>
        <tissue evidence="8">Whole animal</tissue>
    </source>
</reference>
<keyword evidence="6 7" id="KW-0560">Oxidoreductase</keyword>
<dbReference type="GO" id="GO:0006979">
    <property type="term" value="P:response to oxidative stress"/>
    <property type="evidence" value="ECO:0007669"/>
    <property type="project" value="InterPro"/>
</dbReference>
<gene>
    <name evidence="8" type="ORF">DPMN_094837</name>
</gene>
<dbReference type="PRINTS" id="PR01011">
    <property type="entry name" value="GLUTPROXDASE"/>
</dbReference>
<evidence type="ECO:0000256" key="4">
    <source>
        <dbReference type="ARBA" id="ARBA00022559"/>
    </source>
</evidence>
<dbReference type="PROSITE" id="PS51355">
    <property type="entry name" value="GLUTATHIONE_PEROXID_3"/>
    <property type="match status" value="1"/>
</dbReference>
<dbReference type="InterPro" id="IPR036249">
    <property type="entry name" value="Thioredoxin-like_sf"/>
</dbReference>
<keyword evidence="4 7" id="KW-0575">Peroxidase</keyword>
<sequence>MNELVAKFGNKLVILAFPCNQFGHQENGNGEEIYNSLKHVRPGDGFVPQFELMEKCDVNGASAHPVFEFLRTRLQTPSDDGINLMKNPKLIIWEPVTRTDIAWNFEKFLVAPDGTPFQRYSKQFHTINLKHDIQHLIDKFQI</sequence>
<dbReference type="Pfam" id="PF00255">
    <property type="entry name" value="GSHPx"/>
    <property type="match status" value="1"/>
</dbReference>
<dbReference type="Gene3D" id="3.40.30.10">
    <property type="entry name" value="Glutaredoxin"/>
    <property type="match status" value="1"/>
</dbReference>
<comment type="subcellular location">
    <subcellularLocation>
        <location evidence="1">Secreted</location>
    </subcellularLocation>
</comment>
<protein>
    <recommendedName>
        <fullName evidence="7">Glutathione peroxidase</fullName>
    </recommendedName>
</protein>
<evidence type="ECO:0000256" key="7">
    <source>
        <dbReference type="RuleBase" id="RU000499"/>
    </source>
</evidence>
<evidence type="ECO:0000256" key="6">
    <source>
        <dbReference type="ARBA" id="ARBA00023002"/>
    </source>
</evidence>
<dbReference type="Proteomes" id="UP000828390">
    <property type="component" value="Unassembled WGS sequence"/>
</dbReference>
<dbReference type="PIRSF" id="PIRSF000303">
    <property type="entry name" value="Glutathion_perox"/>
    <property type="match status" value="1"/>
</dbReference>
<evidence type="ECO:0000313" key="9">
    <source>
        <dbReference type="Proteomes" id="UP000828390"/>
    </source>
</evidence>
<keyword evidence="9" id="KW-1185">Reference proteome</keyword>
<dbReference type="PROSITE" id="PS00763">
    <property type="entry name" value="GLUTATHIONE_PEROXID_2"/>
    <property type="match status" value="1"/>
</dbReference>
<proteinExistence type="inferred from homology"/>
<keyword evidence="5" id="KW-0732">Signal</keyword>
<dbReference type="GO" id="GO:0004602">
    <property type="term" value="F:glutathione peroxidase activity"/>
    <property type="evidence" value="ECO:0007669"/>
    <property type="project" value="TreeGrafter"/>
</dbReference>
<evidence type="ECO:0000256" key="2">
    <source>
        <dbReference type="ARBA" id="ARBA00006926"/>
    </source>
</evidence>
<organism evidence="8 9">
    <name type="scientific">Dreissena polymorpha</name>
    <name type="common">Zebra mussel</name>
    <name type="synonym">Mytilus polymorpha</name>
    <dbReference type="NCBI Taxonomy" id="45954"/>
    <lineage>
        <taxon>Eukaryota</taxon>
        <taxon>Metazoa</taxon>
        <taxon>Spiralia</taxon>
        <taxon>Lophotrochozoa</taxon>
        <taxon>Mollusca</taxon>
        <taxon>Bivalvia</taxon>
        <taxon>Autobranchia</taxon>
        <taxon>Heteroconchia</taxon>
        <taxon>Euheterodonta</taxon>
        <taxon>Imparidentia</taxon>
        <taxon>Neoheterodontei</taxon>
        <taxon>Myida</taxon>
        <taxon>Dreissenoidea</taxon>
        <taxon>Dreissenidae</taxon>
        <taxon>Dreissena</taxon>
    </lineage>
</organism>
<dbReference type="InterPro" id="IPR000889">
    <property type="entry name" value="Glutathione_peroxidase"/>
</dbReference>
<dbReference type="PANTHER" id="PTHR11592:SF88">
    <property type="entry name" value="GLUTATHIONE PEROXIDASE-RELATED"/>
    <property type="match status" value="1"/>
</dbReference>
<comment type="caution">
    <text evidence="8">The sequence shown here is derived from an EMBL/GenBank/DDBJ whole genome shotgun (WGS) entry which is preliminary data.</text>
</comment>
<dbReference type="InterPro" id="IPR029760">
    <property type="entry name" value="GPX_CS"/>
</dbReference>
<dbReference type="PANTHER" id="PTHR11592">
    <property type="entry name" value="GLUTATHIONE PEROXIDASE"/>
    <property type="match status" value="1"/>
</dbReference>
<name>A0A9D4R374_DREPO</name>
<comment type="similarity">
    <text evidence="2 7">Belongs to the glutathione peroxidase family.</text>
</comment>
<dbReference type="EMBL" id="JAIWYP010000003">
    <property type="protein sequence ID" value="KAH3852332.1"/>
    <property type="molecule type" value="Genomic_DNA"/>
</dbReference>
<dbReference type="GO" id="GO:0005576">
    <property type="term" value="C:extracellular region"/>
    <property type="evidence" value="ECO:0007669"/>
    <property type="project" value="UniProtKB-SubCell"/>
</dbReference>
<evidence type="ECO:0000256" key="1">
    <source>
        <dbReference type="ARBA" id="ARBA00004613"/>
    </source>
</evidence>